<evidence type="ECO:0000313" key="2">
    <source>
        <dbReference type="Proteomes" id="UP000198394"/>
    </source>
</evidence>
<evidence type="ECO:0000313" key="1">
    <source>
        <dbReference type="EMBL" id="OXB94717.1"/>
    </source>
</evidence>
<name>A0A226QSQ2_9BACL</name>
<gene>
    <name evidence="1" type="ORF">B9L23_07575</name>
</gene>
<comment type="caution">
    <text evidence="1">The sequence shown here is derived from an EMBL/GenBank/DDBJ whole genome shotgun (WGS) entry which is preliminary data.</text>
</comment>
<keyword evidence="2" id="KW-1185">Reference proteome</keyword>
<proteinExistence type="predicted"/>
<dbReference type="Proteomes" id="UP000198394">
    <property type="component" value="Unassembled WGS sequence"/>
</dbReference>
<accession>A0A226QSQ2</accession>
<dbReference type="RefSeq" id="WP_089097169.1">
    <property type="nucleotide sequence ID" value="NZ_NDYL01000001.1"/>
</dbReference>
<dbReference type="EMBL" id="NDYL01000001">
    <property type="protein sequence ID" value="OXB94717.1"/>
    <property type="molecule type" value="Genomic_DNA"/>
</dbReference>
<reference evidence="1 2" key="1">
    <citation type="submission" date="2017-04" db="EMBL/GenBank/DDBJ databases">
        <title>The genome sequence of Parageobacillus galactosidasius DSM 18751.</title>
        <authorList>
            <person name="Ramaloko W.T."/>
            <person name="Koen N."/>
            <person name="Polliack S."/>
            <person name="Aliyu H."/>
            <person name="Lebre P."/>
            <person name="Mohr T."/>
            <person name="Oswald F."/>
            <person name="Zwick M."/>
            <person name="Neumann A."/>
            <person name="Syldatk C."/>
            <person name="Cowan D."/>
            <person name="De Maayer P."/>
        </authorList>
    </citation>
    <scope>NUCLEOTIDE SEQUENCE [LARGE SCALE GENOMIC DNA]</scope>
    <source>
        <strain evidence="1 2">DSM 18751</strain>
    </source>
</reference>
<protein>
    <submittedName>
        <fullName evidence="1">Uncharacterized protein</fullName>
    </submittedName>
</protein>
<sequence length="223" mass="26565">MNKEWLAYYFVTQITQKTGNIQARLERALDAIDKLLEKGWTLEEIKNELDLFAQMYPLAVKNIYHMEEIMGNKQPPGNLLEPDAFYYHNALRETSAPTKLVYNKEKQCYERIDQPFFLEMKKCFTMNDLLRYWYKSNGMNPTEHHIKQDTGRFEYLLGMYDIDEILFAIDIAQATRKDNQQKPLRNVFELEKYIEEAKEAIQLKKSASRLEGIDRVFKRREAQ</sequence>
<organism evidence="1 2">
    <name type="scientific">Parageobacillus galactosidasius</name>
    <dbReference type="NCBI Taxonomy" id="883812"/>
    <lineage>
        <taxon>Bacteria</taxon>
        <taxon>Bacillati</taxon>
        <taxon>Bacillota</taxon>
        <taxon>Bacilli</taxon>
        <taxon>Bacillales</taxon>
        <taxon>Anoxybacillaceae</taxon>
        <taxon>Parageobacillus</taxon>
    </lineage>
</organism>
<dbReference type="AlphaFoldDB" id="A0A226QSQ2"/>